<name>A0AAW1HR96_POPJA</name>
<sequence>MNRFRRVVMTLVAMTLSVSSEELSQPVKLDNTISQGTITKPKRVQHNSKFMDSFSVAINNKFGVLADINMDVDETPVQDPQPTTSGASENLKQQAAEKCKRCQSWGHPPQNYYLGVERCVKCAQNHLSYQCGKSITLPAKCANCGEDHPASSTQCKVYQNEIQKLQASRQRVSVSREPRASARESRYVPALPPPVNAWNGKNIFHRYSLRKQEQHRRIGHRVSQNRVRYVPALPPPVNAWNGKNIFHRYSLRKQEQHRRIGHRVSQNRVNKLNKLIVRGSRRGMSQGVRDARLRGRAFSSFSQPQQGLSTNSRSNPWVSLQGTRNKHQSDLNEIVNTMNEINAIVDLNKLSQNLKKLLQVIKNAVPHLNMPWQFTNLTSIIMPLKFVLWNCNGISGKITEVRELLQMQGIHILLLAETRLPNNYIFQLPAYSVVEKHGPVGHGGVAIANSPAKKLDTAQLEGFLKISRKVVVAGDFNATHANWGCRRNNANENTLNAIITNRDALLYCPLEPTHIPANSTIPSTVDLVFATNVKDIGNMDAETTSSDHAAVIFDLGERAAVDGNRTINDYSKANWLFRKIMHNIDTVEELDKIVETFTNNITCAIEKAIPQKTINPYKFNELPPKIVTHIAERNRHRRLYQRRRDPLYNQQMKECTRII</sequence>
<evidence type="ECO:0000259" key="3">
    <source>
        <dbReference type="Pfam" id="PF03372"/>
    </source>
</evidence>
<dbReference type="InterPro" id="IPR036691">
    <property type="entry name" value="Endo/exonu/phosph_ase_sf"/>
</dbReference>
<dbReference type="EMBL" id="JASPKY010001146">
    <property type="protein sequence ID" value="KAK9678951.1"/>
    <property type="molecule type" value="Genomic_DNA"/>
</dbReference>
<evidence type="ECO:0000256" key="1">
    <source>
        <dbReference type="SAM" id="MobiDB-lite"/>
    </source>
</evidence>
<dbReference type="GO" id="GO:0004519">
    <property type="term" value="F:endonuclease activity"/>
    <property type="evidence" value="ECO:0007669"/>
    <property type="project" value="UniProtKB-KW"/>
</dbReference>
<dbReference type="Gene3D" id="3.60.10.10">
    <property type="entry name" value="Endonuclease/exonuclease/phosphatase"/>
    <property type="match status" value="1"/>
</dbReference>
<organism evidence="4 5">
    <name type="scientific">Popillia japonica</name>
    <name type="common">Japanese beetle</name>
    <dbReference type="NCBI Taxonomy" id="7064"/>
    <lineage>
        <taxon>Eukaryota</taxon>
        <taxon>Metazoa</taxon>
        <taxon>Ecdysozoa</taxon>
        <taxon>Arthropoda</taxon>
        <taxon>Hexapoda</taxon>
        <taxon>Insecta</taxon>
        <taxon>Pterygota</taxon>
        <taxon>Neoptera</taxon>
        <taxon>Endopterygota</taxon>
        <taxon>Coleoptera</taxon>
        <taxon>Polyphaga</taxon>
        <taxon>Scarabaeiformia</taxon>
        <taxon>Scarabaeidae</taxon>
        <taxon>Rutelinae</taxon>
        <taxon>Popillia</taxon>
    </lineage>
</organism>
<evidence type="ECO:0000313" key="5">
    <source>
        <dbReference type="Proteomes" id="UP001458880"/>
    </source>
</evidence>
<proteinExistence type="predicted"/>
<evidence type="ECO:0000313" key="4">
    <source>
        <dbReference type="EMBL" id="KAK9678951.1"/>
    </source>
</evidence>
<protein>
    <submittedName>
        <fullName evidence="4">Endonuclease-reverse transcriptase</fullName>
    </submittedName>
</protein>
<dbReference type="PANTHER" id="PTHR33273">
    <property type="entry name" value="DOMAIN-CONTAINING PROTEIN, PUTATIVE-RELATED"/>
    <property type="match status" value="1"/>
</dbReference>
<dbReference type="SUPFAM" id="SSF56219">
    <property type="entry name" value="DNase I-like"/>
    <property type="match status" value="1"/>
</dbReference>
<evidence type="ECO:0000256" key="2">
    <source>
        <dbReference type="SAM" id="SignalP"/>
    </source>
</evidence>
<comment type="caution">
    <text evidence="4">The sequence shown here is derived from an EMBL/GenBank/DDBJ whole genome shotgun (WGS) entry which is preliminary data.</text>
</comment>
<accession>A0AAW1HR96</accession>
<keyword evidence="4" id="KW-0540">Nuclease</keyword>
<feature type="chain" id="PRO_5043945926" evidence="2">
    <location>
        <begin position="21"/>
        <end position="659"/>
    </location>
</feature>
<dbReference type="PANTHER" id="PTHR33273:SF4">
    <property type="entry name" value="ENDONUCLEASE_EXONUCLEASE_PHOSPHATASE DOMAIN-CONTAINING PROTEIN"/>
    <property type="match status" value="1"/>
</dbReference>
<dbReference type="InterPro" id="IPR005135">
    <property type="entry name" value="Endo/exonuclease/phosphatase"/>
</dbReference>
<gene>
    <name evidence="4" type="ORF">QE152_g40408</name>
</gene>
<dbReference type="Pfam" id="PF03372">
    <property type="entry name" value="Exo_endo_phos"/>
    <property type="match status" value="1"/>
</dbReference>
<feature type="domain" description="Endonuclease/exonuclease/phosphatase" evidence="3">
    <location>
        <begin position="389"/>
        <end position="548"/>
    </location>
</feature>
<dbReference type="AlphaFoldDB" id="A0AAW1HR96"/>
<feature type="signal peptide" evidence="2">
    <location>
        <begin position="1"/>
        <end position="20"/>
    </location>
</feature>
<feature type="region of interest" description="Disordered" evidence="1">
    <location>
        <begin position="299"/>
        <end position="323"/>
    </location>
</feature>
<keyword evidence="5" id="KW-1185">Reference proteome</keyword>
<keyword evidence="4" id="KW-0378">Hydrolase</keyword>
<dbReference type="Proteomes" id="UP001458880">
    <property type="component" value="Unassembled WGS sequence"/>
</dbReference>
<keyword evidence="4" id="KW-0255">Endonuclease</keyword>
<keyword evidence="2" id="KW-0732">Signal</keyword>
<reference evidence="4 5" key="1">
    <citation type="journal article" date="2024" name="BMC Genomics">
        <title>De novo assembly and annotation of Popillia japonica's genome with initial clues to its potential as an invasive pest.</title>
        <authorList>
            <person name="Cucini C."/>
            <person name="Boschi S."/>
            <person name="Funari R."/>
            <person name="Cardaioli E."/>
            <person name="Iannotti N."/>
            <person name="Marturano G."/>
            <person name="Paoli F."/>
            <person name="Bruttini M."/>
            <person name="Carapelli A."/>
            <person name="Frati F."/>
            <person name="Nardi F."/>
        </authorList>
    </citation>
    <scope>NUCLEOTIDE SEQUENCE [LARGE SCALE GENOMIC DNA]</scope>
    <source>
        <strain evidence="4">DMR45628</strain>
    </source>
</reference>